<dbReference type="GO" id="GO:0046872">
    <property type="term" value="F:metal ion binding"/>
    <property type="evidence" value="ECO:0007669"/>
    <property type="project" value="UniProtKB-KW"/>
</dbReference>
<comment type="cofactor">
    <cofactor evidence="2">
        <name>Mg(2+)</name>
        <dbReference type="ChEBI" id="CHEBI:18420"/>
    </cofactor>
</comment>
<evidence type="ECO:0000256" key="1">
    <source>
        <dbReference type="ARBA" id="ARBA00023239"/>
    </source>
</evidence>
<dbReference type="PANTHER" id="PTHR35201">
    <property type="entry name" value="TERPENE SYNTHASE"/>
    <property type="match status" value="1"/>
</dbReference>
<organism evidence="3 4">
    <name type="scientific">Streptomyces lunaelactis</name>
    <dbReference type="NCBI Taxonomy" id="1535768"/>
    <lineage>
        <taxon>Bacteria</taxon>
        <taxon>Bacillati</taxon>
        <taxon>Actinomycetota</taxon>
        <taxon>Actinomycetes</taxon>
        <taxon>Kitasatosporales</taxon>
        <taxon>Streptomycetaceae</taxon>
        <taxon>Streptomyces</taxon>
    </lineage>
</organism>
<keyword evidence="1 2" id="KW-0456">Lyase</keyword>
<dbReference type="Proteomes" id="UP000244201">
    <property type="component" value="Chromosome"/>
</dbReference>
<dbReference type="Gene3D" id="1.10.600.10">
    <property type="entry name" value="Farnesyl Diphosphate Synthase"/>
    <property type="match status" value="1"/>
</dbReference>
<protein>
    <recommendedName>
        <fullName evidence="2">Terpene synthase</fullName>
        <ecNumber evidence="2">4.2.3.-</ecNumber>
    </recommendedName>
</protein>
<sequence>MQEFSFDLPFPSRISQAVESAAAHHIIWIQEHGLLSKGSLREYYRWDVPGVAARFWPHSSGADLELGMDLAGWFLLVDDQFDGPLGIQPHRAAQIVQQLIDVVYSSPGSLPKESLTPAAGGLASIWSRQVRGMSASWQQRSARDWEDFLNAYTSETINRQIGIVPDVDTYLSLRHKAGLENVLIDLAERIGHYELPEAVLSMPAIQKMHNATVQVVNIIQDAFSVAKEEARGDCHNLVIVLQHHRNYSRQEALAETRSIVRRHTDEFLHVKSQLPALFDAAALPLSDRESAYVFVDDLQAQMRACHDWCRGSGRYSRVIRARPDQPTYLEEMHLEGLG</sequence>
<dbReference type="PANTHER" id="PTHR35201:SF4">
    <property type="entry name" value="BETA-PINACENE SYNTHASE-RELATED"/>
    <property type="match status" value="1"/>
</dbReference>
<dbReference type="InterPro" id="IPR008949">
    <property type="entry name" value="Isoprenoid_synthase_dom_sf"/>
</dbReference>
<evidence type="ECO:0000313" key="4">
    <source>
        <dbReference type="Proteomes" id="UP000244201"/>
    </source>
</evidence>
<dbReference type="EC" id="4.2.3.-" evidence="2"/>
<dbReference type="KEGG" id="slk:SLUN_04890"/>
<keyword evidence="2" id="KW-0479">Metal-binding</keyword>
<gene>
    <name evidence="3" type="ORF">SLUN_04890</name>
</gene>
<evidence type="ECO:0000313" key="3">
    <source>
        <dbReference type="EMBL" id="AVZ71625.1"/>
    </source>
</evidence>
<dbReference type="GeneID" id="55654600"/>
<proteinExistence type="inferred from homology"/>
<dbReference type="OrthoDB" id="3676909at2"/>
<dbReference type="InterPro" id="IPR034686">
    <property type="entry name" value="Terpene_cyclase-like_2"/>
</dbReference>
<dbReference type="Pfam" id="PF19086">
    <property type="entry name" value="Terpene_syn_C_2"/>
    <property type="match status" value="1"/>
</dbReference>
<keyword evidence="2" id="KW-0460">Magnesium</keyword>
<dbReference type="RefSeq" id="WP_108147315.1">
    <property type="nucleotide sequence ID" value="NZ_CP026304.1"/>
</dbReference>
<evidence type="ECO:0000256" key="2">
    <source>
        <dbReference type="RuleBase" id="RU366034"/>
    </source>
</evidence>
<dbReference type="EMBL" id="CP026304">
    <property type="protein sequence ID" value="AVZ71625.1"/>
    <property type="molecule type" value="Genomic_DNA"/>
</dbReference>
<dbReference type="SUPFAM" id="SSF48576">
    <property type="entry name" value="Terpenoid synthases"/>
    <property type="match status" value="1"/>
</dbReference>
<reference evidence="3 4" key="1">
    <citation type="submission" date="2018-01" db="EMBL/GenBank/DDBJ databases">
        <title>Complete genome sequence of Streptomyces lunaelactis MM109T, a Ferroverdin A producer isolated from cave moonmilk deposits.</title>
        <authorList>
            <person name="Naome A."/>
            <person name="Martinet L."/>
            <person name="Maciejewska M."/>
            <person name="Anderssen S."/>
            <person name="Adam D."/>
            <person name="Tenconi E."/>
            <person name="Deflandre B."/>
            <person name="Arguelles-Arias A."/>
            <person name="Calusinska M."/>
            <person name="Copieters W."/>
            <person name="Karim L."/>
            <person name="Hanikenne M."/>
            <person name="Baurain D."/>
            <person name="van Wezel G."/>
            <person name="Smargiasso N."/>
            <person name="de Pauw E."/>
            <person name="Delfosse P."/>
            <person name="Rigali S."/>
        </authorList>
    </citation>
    <scope>NUCLEOTIDE SEQUENCE [LARGE SCALE GENOMIC DNA]</scope>
    <source>
        <strain evidence="3 4">MM109</strain>
    </source>
</reference>
<dbReference type="GO" id="GO:0010333">
    <property type="term" value="F:terpene synthase activity"/>
    <property type="evidence" value="ECO:0007669"/>
    <property type="project" value="InterPro"/>
</dbReference>
<accession>A0A2R4SXM2</accession>
<keyword evidence="4" id="KW-1185">Reference proteome</keyword>
<comment type="similarity">
    <text evidence="2">Belongs to the terpene synthase family.</text>
</comment>
<dbReference type="AlphaFoldDB" id="A0A2R4SXM2"/>
<name>A0A2R4SXM2_9ACTN</name>